<evidence type="ECO:0000256" key="5">
    <source>
        <dbReference type="ARBA" id="ARBA00012589"/>
    </source>
</evidence>
<keyword evidence="6" id="KW-0328">Glycosyltransferase</keyword>
<dbReference type="InterPro" id="IPR026899">
    <property type="entry name" value="FKS1-like_dom1"/>
</dbReference>
<evidence type="ECO:0000256" key="16">
    <source>
        <dbReference type="SAM" id="Phobius"/>
    </source>
</evidence>
<feature type="transmembrane region" description="Helical" evidence="16">
    <location>
        <begin position="637"/>
        <end position="655"/>
    </location>
</feature>
<evidence type="ECO:0000256" key="7">
    <source>
        <dbReference type="ARBA" id="ARBA00022679"/>
    </source>
</evidence>
<feature type="signal peptide" evidence="17">
    <location>
        <begin position="1"/>
        <end position="28"/>
    </location>
</feature>
<evidence type="ECO:0000256" key="1">
    <source>
        <dbReference type="ARBA" id="ARBA00004141"/>
    </source>
</evidence>
<feature type="transmembrane region" description="Helical" evidence="16">
    <location>
        <begin position="1021"/>
        <end position="1042"/>
    </location>
</feature>
<feature type="chain" id="PRO_5004842202" description="1,3-beta-glucan synthase" evidence="17">
    <location>
        <begin position="29"/>
        <end position="2572"/>
    </location>
</feature>
<feature type="transmembrane region" description="Helical" evidence="16">
    <location>
        <begin position="2390"/>
        <end position="2412"/>
    </location>
</feature>
<feature type="transmembrane region" description="Helical" evidence="16">
    <location>
        <begin position="2361"/>
        <end position="2378"/>
    </location>
</feature>
<feature type="transmembrane region" description="Helical" evidence="16">
    <location>
        <begin position="2188"/>
        <end position="2209"/>
    </location>
</feature>
<evidence type="ECO:0000256" key="13">
    <source>
        <dbReference type="ARBA" id="ARBA00023316"/>
    </source>
</evidence>
<feature type="transmembrane region" description="Helical" evidence="16">
    <location>
        <begin position="479"/>
        <end position="497"/>
    </location>
</feature>
<dbReference type="PANTHER" id="PTHR12741:SF48">
    <property type="entry name" value="1,3-BETA-GLUCAN SYNTHASE COMPONENT FKS1-RELATED"/>
    <property type="match status" value="1"/>
</dbReference>
<keyword evidence="17" id="KW-0732">Signal</keyword>
<evidence type="ECO:0000256" key="10">
    <source>
        <dbReference type="ARBA" id="ARBA00022989"/>
    </source>
</evidence>
<feature type="transmembrane region" description="Helical" evidence="16">
    <location>
        <begin position="2032"/>
        <end position="2054"/>
    </location>
</feature>
<dbReference type="InterPro" id="IPR013320">
    <property type="entry name" value="ConA-like_dom_sf"/>
</dbReference>
<dbReference type="GeneID" id="20812221"/>
<feature type="transmembrane region" description="Helical" evidence="16">
    <location>
        <begin position="2261"/>
        <end position="2280"/>
    </location>
</feature>
<feature type="domain" description="GH16" evidence="18">
    <location>
        <begin position="53"/>
        <end position="415"/>
    </location>
</feature>
<dbReference type="VEuPathDB" id="FungiDB:H257_10225"/>
<evidence type="ECO:0000256" key="4">
    <source>
        <dbReference type="ARBA" id="ARBA00010962"/>
    </source>
</evidence>
<name>W4G8T6_APHAT</name>
<keyword evidence="8 16" id="KW-0812">Transmembrane</keyword>
<feature type="transmembrane region" description="Helical" evidence="16">
    <location>
        <begin position="517"/>
        <end position="542"/>
    </location>
</feature>
<dbReference type="GO" id="GO:0006075">
    <property type="term" value="P:(1-&gt;3)-beta-D-glucan biosynthetic process"/>
    <property type="evidence" value="ECO:0007669"/>
    <property type="project" value="InterPro"/>
</dbReference>
<dbReference type="GO" id="GO:0004553">
    <property type="term" value="F:hydrolase activity, hydrolyzing O-glycosyl compounds"/>
    <property type="evidence" value="ECO:0007669"/>
    <property type="project" value="InterPro"/>
</dbReference>
<comment type="catalytic activity">
    <reaction evidence="14">
        <text>[(1-&gt;3)-beta-D-glucosyl](n) + UDP-alpha-D-glucose = [(1-&gt;3)-beta-D-glucosyl](n+1) + UDP + H(+)</text>
        <dbReference type="Rhea" id="RHEA:21476"/>
        <dbReference type="Rhea" id="RHEA-COMP:11146"/>
        <dbReference type="Rhea" id="RHEA-COMP:14303"/>
        <dbReference type="ChEBI" id="CHEBI:15378"/>
        <dbReference type="ChEBI" id="CHEBI:37671"/>
        <dbReference type="ChEBI" id="CHEBI:58223"/>
        <dbReference type="ChEBI" id="CHEBI:58885"/>
        <dbReference type="EC" id="2.4.1.34"/>
    </reaction>
</comment>
<feature type="transmembrane region" description="Helical" evidence="16">
    <location>
        <begin position="925"/>
        <end position="944"/>
    </location>
</feature>
<keyword evidence="12" id="KW-0325">Glycoprotein</keyword>
<sequence length="2572" mass="288747">MARGRGQGGITPPQRSSVLLLLATLALGQDDLSKWIDPDTPLEDHHFDVPDGPYRMGLTSPANNSYHLIFSDEFNTTKRLFEAGNDPKWTALENLDLTNMGQHYFSPQAVQTDGGNLIITTSKPKKEYKGAKYVSGSVQTWNKFCFTGGFVIMRAILPGKWGIPGTWPAFWLMGNIGRATYLGSQDGMWPWSMDTCAPWVNDYLDQPQKVNACGNLTDEDDPTSLPERFGLHPRQGRGATEIDVFEVQIKKKDDPAFISTSLQIAPSLHDNMRPDASTLPRPGMWYTNLTYGNYTKINSDYYGDANLDSISALTQLDSNSFKNYHLYALEWLPGNEGYIRWWLDGNFLYEIQGAALNKWVDGIPPRKIPVEPSYLIISTAVSEKFSPPCDGQMCDSLWPANFTIDYVRVYQGPSNNYTSIGCDPPAFPTKEWIYQHPVAYGLPYYTPLPVAKYVLNVVAVVGVVFSAVMAGFGTRNHHLAACVGSTLAATCVFHTLFNVGFTTWTIFPMAVGSLCGAVFGLLSCLLPVHSLAGTTALLLMLVLHPFVDLLLHQVLTLAATVAAFMALFVLPVVYHDKVTAVATSILGAWGVVASGSRFIHDGQFLLGLWHTLSLLVSGPSTPPALLCNLYCGELYSTWGVLAALAMALQLSRISLHHHASKGRMPPSNAFVAGTDGRAWPPSESHTNHFHLQDLPTNMQPFAAMSSVASHVARTFGFQPANVKNQTEHLLVLLANQSRGGHNPFVALHATMFENYHHWCRKLQITPMTSSAVSSSLESLAADLCLLFFVWGEASNLRHAPEFLNFLFHKMKQEFGRPLSRDPGFFLDAVITPVYALLKVEMHKALDHEGRRNYDDFNEFFWTRACLQYEYKSPEFDSVDNHHSSDAAASVSPPCIAQAWAATSKTYFEKRHWITPLRAFRRVFEFHLVTFHLLVTVAFADQLALDSVTAIHLVSSVLLTPLVLNIVWAGIDLMLMYSPNTMPFPTLIRMVIRVIFHLGTTTICALLYWYALASPPQQSAFYWTQFYTLTLLVHIPFAFNSILQVCPGLTRWIRQTTIAPVQTFRDLISPINRLYVGDNVLDSACDSVGYQLFWLSLLTWKMLFSYKFEIAPLVKPTLLLWADHVENQVDIVLTLALVYVQWFPFFMIFCIDVTIWNALWVAFTGTFVGFGLKIGEVRNFERTRQAFVSAALQFNAKLIAATSKTGVELAAHQHDTSASATYGAATTTRSKSMHEVLNVVESPVHTTNKKHDKQELTPLLSFTRRIPSRREKQDARRRVWTSFGTAWDTVIDSLRADDLISNAEMGLLKFQRIPSYERQLFVPLFQLAGCFEQFCLHLNQNQGNVNSMIVHDLLGANPMMEESIGEVWELTVYILTNLLGPCHSNDVRFICAILTSWLERGMYHGIKWDKLSAAADAWSDVLHLLKTNMPAWKAQAKHVPTRKQPSDYTQYTQQHQQQPSPNPIKPMHKSASTTGLNTLSATNVPRRSRGSGVARIAAMQQIQPPPPLPHLKTSIPAVHIMQVRDKLRTFLNVVKTMLSGGLDDPTDVLVGETKAMNDRLTWMLTQERGFMWDDEYTGEQLTLFVFDLYAGTAVRHVRGLLTLQKTDAEPRSYDARRRLLFFVNSLFMDMPAAPMLEDMQSYSVMTPFYAEDIMYSKADLESKQDGLDVHTLLYLQTLYPTDWQNFLERVQPKKNSNLWKDPNTVQELRLWASMRGQTLARTVQGLMYGEAAIRLLAELENVPRHGIEDLVKAKFTYVVACQVYGRQKRNNDAKAKDIEFLLHRFPNLRVSYIDEVRVNYQKELSYFSVLIKGTETPSEVVECYRIRLPGNPILGEGKPENQNSAVIFTRGEHLQTIDMNQDGYLEEALKMRNLLEEFSAGNRPCTIVGLPEHIFTGSISSLANYMALQETSFVTLGQRTLTRPLRVRMHYGHPDVFNKLFFMTRGGFSKASKGINLSEDIFAGYNNCLRGGTVAFPEYVKCGKGRDVGMQQIYKFEAKLAQGAAEQSLSRDVYRLAHRLDFFKLLSFYYNHVGFYLSMSFVIWTVHVLVYINVLRALLGVEGTGGREAVILSELQVMLGSVAFLTTAPMLATISVERGFKAALSEVFMVVVTGGPMYFLFHIGTKWFYFGQTILAGGAKYRATGRGFVTKHSRFDDLFRFYASSHLYAGFEIAAALALYYVYTQTTQYVALTWSLWLVVFSWTCSPFWFNPLAFEWSDVLEDIKIWVQWMRGQGGNANQSWLAWFKDENSYFLKLRPWAKAFVFLKGFLHFITGLALLTSDDAYHSITAATSYTPLLVMLAMVVVNLVLFFLLFAPRHHGGGGGGNESGTVRFLKLVFVLGNTAALVAGWSLLPGMVPCSVSFYFFSAAVATWMLLFFGSDNKLAIQLFFLHDCVLGALCLSVIVVLSAVVVPGKVQTWLLYNNALSRGVVIEDILRSNSSANDPDDDLTLTHMKKIILEQQRVIAALTTPGGGGGSDSGDTADKMATAKDNFSRAHVSDSDLLDLKDASFKLTQMLHGDYHQQNHQHQQQPPKDTTVQVPFQRVRRANSTDFHAAKLVPQHQQPLTHPPKH</sequence>
<keyword evidence="9" id="KW-0735">Signal-anchor</keyword>
<organism evidence="19">
    <name type="scientific">Aphanomyces astaci</name>
    <name type="common">Crayfish plague agent</name>
    <dbReference type="NCBI Taxonomy" id="112090"/>
    <lineage>
        <taxon>Eukaryota</taxon>
        <taxon>Sar</taxon>
        <taxon>Stramenopiles</taxon>
        <taxon>Oomycota</taxon>
        <taxon>Saprolegniomycetes</taxon>
        <taxon>Saprolegniales</taxon>
        <taxon>Verrucalvaceae</taxon>
        <taxon>Aphanomyces</taxon>
    </lineage>
</organism>
<feature type="transmembrane region" description="Helical" evidence="16">
    <location>
        <begin position="2102"/>
        <end position="2120"/>
    </location>
</feature>
<evidence type="ECO:0000313" key="19">
    <source>
        <dbReference type="EMBL" id="ETV75373.1"/>
    </source>
</evidence>
<evidence type="ECO:0000256" key="8">
    <source>
        <dbReference type="ARBA" id="ARBA00022692"/>
    </source>
</evidence>
<protein>
    <recommendedName>
        <fullName evidence="5">1,3-beta-glucan synthase</fullName>
        <ecNumber evidence="5">2.4.1.34</ecNumber>
    </recommendedName>
</protein>
<feature type="compositionally biased region" description="Low complexity" evidence="15">
    <location>
        <begin position="1447"/>
        <end position="1457"/>
    </location>
</feature>
<evidence type="ECO:0000256" key="14">
    <source>
        <dbReference type="ARBA" id="ARBA00047777"/>
    </source>
</evidence>
<dbReference type="EC" id="2.4.1.34" evidence="5"/>
<dbReference type="RefSeq" id="XP_009835007.1">
    <property type="nucleotide sequence ID" value="XM_009836705.1"/>
</dbReference>
<evidence type="ECO:0000256" key="9">
    <source>
        <dbReference type="ARBA" id="ARBA00022968"/>
    </source>
</evidence>
<dbReference type="Pfam" id="PF03935">
    <property type="entry name" value="SKN1_KRE6_Sbg1"/>
    <property type="match status" value="1"/>
</dbReference>
<keyword evidence="10 16" id="KW-1133">Transmembrane helix</keyword>
<evidence type="ECO:0000256" key="12">
    <source>
        <dbReference type="ARBA" id="ARBA00023180"/>
    </source>
</evidence>
<evidence type="ECO:0000256" key="11">
    <source>
        <dbReference type="ARBA" id="ARBA00023136"/>
    </source>
</evidence>
<feature type="transmembrane region" description="Helical" evidence="16">
    <location>
        <begin position="986"/>
        <end position="1009"/>
    </location>
</feature>
<dbReference type="PANTHER" id="PTHR12741">
    <property type="entry name" value="LYST-INTERACTING PROTEIN LIP5 DOPAMINE RESPONSIVE PROTEIN DRG-1"/>
    <property type="match status" value="1"/>
</dbReference>
<feature type="region of interest" description="Disordered" evidence="15">
    <location>
        <begin position="1434"/>
        <end position="1490"/>
    </location>
</feature>
<feature type="compositionally biased region" description="Polar residues" evidence="15">
    <location>
        <begin position="1469"/>
        <end position="1484"/>
    </location>
</feature>
<keyword evidence="13" id="KW-0961">Cell wall biogenesis/degradation</keyword>
<dbReference type="EMBL" id="KI913140">
    <property type="protein sequence ID" value="ETV75373.1"/>
    <property type="molecule type" value="Genomic_DNA"/>
</dbReference>
<feature type="transmembrane region" description="Helical" evidence="16">
    <location>
        <begin position="2292"/>
        <end position="2315"/>
    </location>
</feature>
<dbReference type="SUPFAM" id="SSF49899">
    <property type="entry name" value="Concanavalin A-like lectins/glucanases"/>
    <property type="match status" value="1"/>
</dbReference>
<comment type="subcellular location">
    <subcellularLocation>
        <location evidence="1">Membrane</location>
        <topology evidence="1">Multi-pass membrane protein</topology>
    </subcellularLocation>
    <subcellularLocation>
        <location evidence="2">Membrane</location>
        <topology evidence="2">Single-pass type II membrane protein</topology>
    </subcellularLocation>
</comment>
<evidence type="ECO:0000256" key="17">
    <source>
        <dbReference type="SAM" id="SignalP"/>
    </source>
</evidence>
<dbReference type="Pfam" id="PF14288">
    <property type="entry name" value="FKS1_dom1"/>
    <property type="match status" value="1"/>
</dbReference>
<dbReference type="InterPro" id="IPR005629">
    <property type="entry name" value="Skn1/Kre6/Sbg1"/>
</dbReference>
<feature type="transmembrane region" description="Helical" evidence="16">
    <location>
        <begin position="580"/>
        <end position="599"/>
    </location>
</feature>
<dbReference type="GO" id="GO:0003843">
    <property type="term" value="F:1,3-beta-D-glucan synthase activity"/>
    <property type="evidence" value="ECO:0007669"/>
    <property type="project" value="UniProtKB-EC"/>
</dbReference>
<comment type="similarity">
    <text evidence="4">Belongs to the SKN1/KRE6 family.</text>
</comment>
<reference evidence="19" key="1">
    <citation type="submission" date="2013-12" db="EMBL/GenBank/DDBJ databases">
        <title>The Genome Sequence of Aphanomyces astaci APO3.</title>
        <authorList>
            <consortium name="The Broad Institute Genomics Platform"/>
            <person name="Russ C."/>
            <person name="Tyler B."/>
            <person name="van West P."/>
            <person name="Dieguez-Uribeondo J."/>
            <person name="Young S.K."/>
            <person name="Zeng Q."/>
            <person name="Gargeya S."/>
            <person name="Fitzgerald M."/>
            <person name="Abouelleil A."/>
            <person name="Alvarado L."/>
            <person name="Chapman S.B."/>
            <person name="Gainer-Dewar J."/>
            <person name="Goldberg J."/>
            <person name="Griggs A."/>
            <person name="Gujja S."/>
            <person name="Hansen M."/>
            <person name="Howarth C."/>
            <person name="Imamovic A."/>
            <person name="Ireland A."/>
            <person name="Larimer J."/>
            <person name="McCowan C."/>
            <person name="Murphy C."/>
            <person name="Pearson M."/>
            <person name="Poon T.W."/>
            <person name="Priest M."/>
            <person name="Roberts A."/>
            <person name="Saif S."/>
            <person name="Shea T."/>
            <person name="Sykes S."/>
            <person name="Wortman J."/>
            <person name="Nusbaum C."/>
            <person name="Birren B."/>
        </authorList>
    </citation>
    <scope>NUCLEOTIDE SEQUENCE [LARGE SCALE GENOMIC DNA]</scope>
    <source>
        <strain evidence="19">APO3</strain>
    </source>
</reference>
<feature type="transmembrane region" description="Helical" evidence="16">
    <location>
        <begin position="950"/>
        <end position="974"/>
    </location>
</feature>
<dbReference type="InterPro" id="IPR003440">
    <property type="entry name" value="Glyco_trans_48_dom"/>
</dbReference>
<feature type="transmembrane region" description="Helical" evidence="16">
    <location>
        <begin position="554"/>
        <end position="574"/>
    </location>
</feature>
<evidence type="ECO:0000256" key="3">
    <source>
        <dbReference type="ARBA" id="ARBA00009040"/>
    </source>
</evidence>
<evidence type="ECO:0000259" key="18">
    <source>
        <dbReference type="PROSITE" id="PS51762"/>
    </source>
</evidence>
<dbReference type="SMART" id="SM01205">
    <property type="entry name" value="FKS1_dom1"/>
    <property type="match status" value="1"/>
</dbReference>
<dbReference type="Pfam" id="PF02364">
    <property type="entry name" value="Glucan_synthase"/>
    <property type="match status" value="1"/>
</dbReference>
<keyword evidence="7" id="KW-0808">Transferase</keyword>
<evidence type="ECO:0000256" key="6">
    <source>
        <dbReference type="ARBA" id="ARBA00022676"/>
    </source>
</evidence>
<keyword evidence="11 16" id="KW-0472">Membrane</keyword>
<dbReference type="GO" id="GO:0000148">
    <property type="term" value="C:1,3-beta-D-glucan synthase complex"/>
    <property type="evidence" value="ECO:0007669"/>
    <property type="project" value="InterPro"/>
</dbReference>
<comment type="similarity">
    <text evidence="3">Belongs to the glycosyltransferase 48 family.</text>
</comment>
<feature type="transmembrane region" description="Helical" evidence="16">
    <location>
        <begin position="2336"/>
        <end position="2355"/>
    </location>
</feature>
<proteinExistence type="inferred from homology"/>
<dbReference type="GO" id="GO:0005886">
    <property type="term" value="C:plasma membrane"/>
    <property type="evidence" value="ECO:0007669"/>
    <property type="project" value="TreeGrafter"/>
</dbReference>
<accession>W4G8T6</accession>
<dbReference type="Gene3D" id="2.60.120.200">
    <property type="match status" value="1"/>
</dbReference>
<feature type="transmembrane region" description="Helical" evidence="16">
    <location>
        <begin position="453"/>
        <end position="472"/>
    </location>
</feature>
<evidence type="ECO:0000256" key="15">
    <source>
        <dbReference type="SAM" id="MobiDB-lite"/>
    </source>
</evidence>
<evidence type="ECO:0000256" key="2">
    <source>
        <dbReference type="ARBA" id="ARBA00004606"/>
    </source>
</evidence>
<dbReference type="STRING" id="112090.W4G8T6"/>
<dbReference type="PROSITE" id="PS51762">
    <property type="entry name" value="GH16_2"/>
    <property type="match status" value="1"/>
</dbReference>
<gene>
    <name evidence="19" type="ORF">H257_10225</name>
</gene>
<dbReference type="InterPro" id="IPR000757">
    <property type="entry name" value="Beta-glucanase-like"/>
</dbReference>
<feature type="transmembrane region" description="Helical" evidence="16">
    <location>
        <begin position="2164"/>
        <end position="2182"/>
    </location>
</feature>
<dbReference type="OrthoDB" id="1880850at2759"/>